<dbReference type="Proteomes" id="UP000600946">
    <property type="component" value="Unassembled WGS sequence"/>
</dbReference>
<dbReference type="GeneID" id="96289003"/>
<dbReference type="RefSeq" id="WP_308432586.1">
    <property type="nucleotide sequence ID" value="NZ_BMUU01000001.1"/>
</dbReference>
<protein>
    <submittedName>
        <fullName evidence="1">Methyltransferase type 12</fullName>
    </submittedName>
</protein>
<reference evidence="2" key="1">
    <citation type="journal article" date="2019" name="Int. J. Syst. Evol. Microbiol.">
        <title>The Global Catalogue of Microorganisms (GCM) 10K type strain sequencing project: providing services to taxonomists for standard genome sequencing and annotation.</title>
        <authorList>
            <consortium name="The Broad Institute Genomics Platform"/>
            <consortium name="The Broad Institute Genome Sequencing Center for Infectious Disease"/>
            <person name="Wu L."/>
            <person name="Ma J."/>
        </authorList>
    </citation>
    <scope>NUCLEOTIDE SEQUENCE [LARGE SCALE GENOMIC DNA]</scope>
    <source>
        <strain evidence="2">JCM 4594</strain>
    </source>
</reference>
<proteinExistence type="predicted"/>
<keyword evidence="2" id="KW-1185">Reference proteome</keyword>
<dbReference type="SUPFAM" id="SSF53335">
    <property type="entry name" value="S-adenosyl-L-methionine-dependent methyltransferases"/>
    <property type="match status" value="1"/>
</dbReference>
<evidence type="ECO:0000313" key="1">
    <source>
        <dbReference type="EMBL" id="GGY19086.1"/>
    </source>
</evidence>
<name>A0ABQ2ZKQ2_9ACTN</name>
<keyword evidence="1" id="KW-0808">Transferase</keyword>
<comment type="caution">
    <text evidence="1">The sequence shown here is derived from an EMBL/GenBank/DDBJ whole genome shotgun (WGS) entry which is preliminary data.</text>
</comment>
<organism evidence="1 2">
    <name type="scientific">Streptomyces xanthochromogenes</name>
    <dbReference type="NCBI Taxonomy" id="67384"/>
    <lineage>
        <taxon>Bacteria</taxon>
        <taxon>Bacillati</taxon>
        <taxon>Actinomycetota</taxon>
        <taxon>Actinomycetes</taxon>
        <taxon>Kitasatosporales</taxon>
        <taxon>Streptomycetaceae</taxon>
        <taxon>Streptomyces</taxon>
    </lineage>
</organism>
<sequence>MTDERRTGTGAAGGTTVAETVAAREMSRFDAIYDQPDPRAYFQALGPLGYRTPGHAQRVFRRLGAALSPGTSEPLTMLDLCCSYGINAALLNHEVTLDELYEHYTSREAAAMSTAELIDRDREFFLARRRSDQVRVVGLDSAPRAVAYGRAVGLLAEGFAENLEEAPPSPALRRAVREVRLITVTGGSSFLSRRTFRPLLCAARGPVWVAAFVLRTSSYDDIAGCLAGFGLATERTATTFTQRRFTDDAERRYAVDAVTAAGLDPAVKECEGSFHTALHLSRPTSDVVMTPLDTLVP</sequence>
<evidence type="ECO:0000313" key="2">
    <source>
        <dbReference type="Proteomes" id="UP000600946"/>
    </source>
</evidence>
<keyword evidence="1" id="KW-0489">Methyltransferase</keyword>
<accession>A0ABQ2ZKQ2</accession>
<dbReference type="InterPro" id="IPR029063">
    <property type="entry name" value="SAM-dependent_MTases_sf"/>
</dbReference>
<dbReference type="GO" id="GO:0032259">
    <property type="term" value="P:methylation"/>
    <property type="evidence" value="ECO:0007669"/>
    <property type="project" value="UniProtKB-KW"/>
</dbReference>
<dbReference type="EMBL" id="BMUU01000001">
    <property type="protein sequence ID" value="GGY19086.1"/>
    <property type="molecule type" value="Genomic_DNA"/>
</dbReference>
<dbReference type="GO" id="GO:0008168">
    <property type="term" value="F:methyltransferase activity"/>
    <property type="evidence" value="ECO:0007669"/>
    <property type="project" value="UniProtKB-KW"/>
</dbReference>
<gene>
    <name evidence="1" type="ORF">GCM10010326_09940</name>
</gene>